<evidence type="ECO:0000256" key="1">
    <source>
        <dbReference type="SAM" id="Phobius"/>
    </source>
</evidence>
<dbReference type="EMBL" id="JAFIQS010000007">
    <property type="protein sequence ID" value="KAG5167109.1"/>
    <property type="molecule type" value="Genomic_DNA"/>
</dbReference>
<feature type="transmembrane region" description="Helical" evidence="1">
    <location>
        <begin position="77"/>
        <end position="101"/>
    </location>
</feature>
<comment type="caution">
    <text evidence="2">The sequence shown here is derived from an EMBL/GenBank/DDBJ whole genome shotgun (WGS) entry which is preliminary data.</text>
</comment>
<dbReference type="OrthoDB" id="3038990at2759"/>
<sequence length="283" mass="31822">MKFEEWMAWIYTGAISFTSLLFTFRVRAIFEGNRYVTAFFGILWLVVVGTALMTTQGDTAGQIGSTKSCVNEHFKEYVTGSAIAPLVNDTLVFLAISWRLMQNSLLGNDRKFCIRAMILGKRMPSFSRALLKDGQVYYLTTVSTNLLTLILMLIHPVPEAYRTMLAGPNIMLMNVMACRVYRKTKLGLFANSTTQSSLPTFRTENTFSLAPDQRDYTLSPITFRKVHSQGDPLDGGHNVTIDLGTKELFVDNSLQAIRAQSSSIFSEHEVKDDPEKRDMKPSL</sequence>
<protein>
    <submittedName>
        <fullName evidence="2">Uncharacterized protein</fullName>
    </submittedName>
</protein>
<dbReference type="AlphaFoldDB" id="A0A8H7XWP8"/>
<proteinExistence type="predicted"/>
<evidence type="ECO:0000313" key="2">
    <source>
        <dbReference type="EMBL" id="KAG5167109.1"/>
    </source>
</evidence>
<keyword evidence="1" id="KW-0472">Membrane</keyword>
<name>A0A8H7XWP8_PSICU</name>
<accession>A0A8H7XWP8</accession>
<keyword evidence="1" id="KW-0812">Transmembrane</keyword>
<reference evidence="2" key="1">
    <citation type="submission" date="2021-02" db="EMBL/GenBank/DDBJ databases">
        <title>Psilocybe cubensis genome.</title>
        <authorList>
            <person name="Mckernan K.J."/>
            <person name="Crawford S."/>
            <person name="Trippe A."/>
            <person name="Kane L.T."/>
            <person name="Mclaughlin S."/>
        </authorList>
    </citation>
    <scope>NUCLEOTIDE SEQUENCE [LARGE SCALE GENOMIC DNA]</scope>
    <source>
        <strain evidence="2">MGC-MH-2018</strain>
    </source>
</reference>
<organism evidence="2">
    <name type="scientific">Psilocybe cubensis</name>
    <name type="common">Psychedelic mushroom</name>
    <name type="synonym">Stropharia cubensis</name>
    <dbReference type="NCBI Taxonomy" id="181762"/>
    <lineage>
        <taxon>Eukaryota</taxon>
        <taxon>Fungi</taxon>
        <taxon>Dikarya</taxon>
        <taxon>Basidiomycota</taxon>
        <taxon>Agaricomycotina</taxon>
        <taxon>Agaricomycetes</taxon>
        <taxon>Agaricomycetidae</taxon>
        <taxon>Agaricales</taxon>
        <taxon>Agaricineae</taxon>
        <taxon>Strophariaceae</taxon>
        <taxon>Psilocybe</taxon>
    </lineage>
</organism>
<feature type="transmembrane region" description="Helical" evidence="1">
    <location>
        <begin position="36"/>
        <end position="57"/>
    </location>
</feature>
<feature type="transmembrane region" description="Helical" evidence="1">
    <location>
        <begin position="6"/>
        <end position="24"/>
    </location>
</feature>
<gene>
    <name evidence="2" type="ORF">JR316_007447</name>
</gene>
<keyword evidence="1" id="KW-1133">Transmembrane helix</keyword>
<feature type="transmembrane region" description="Helical" evidence="1">
    <location>
        <begin position="136"/>
        <end position="154"/>
    </location>
</feature>